<proteinExistence type="predicted"/>
<dbReference type="Proteomes" id="UP000070376">
    <property type="component" value="Unassembled WGS sequence"/>
</dbReference>
<organism evidence="1 2">
    <name type="scientific">Heyndrickxia coagulans</name>
    <name type="common">Weizmannia coagulans</name>
    <dbReference type="NCBI Taxonomy" id="1398"/>
    <lineage>
        <taxon>Bacteria</taxon>
        <taxon>Bacillati</taxon>
        <taxon>Bacillota</taxon>
        <taxon>Bacilli</taxon>
        <taxon>Bacillales</taxon>
        <taxon>Bacillaceae</taxon>
        <taxon>Heyndrickxia</taxon>
    </lineage>
</organism>
<reference evidence="2" key="1">
    <citation type="submission" date="2016-01" db="EMBL/GenBank/DDBJ databases">
        <authorList>
            <person name="Mitreva M."/>
            <person name="Pepin K.H."/>
            <person name="Mihindukulasuriya K.A."/>
            <person name="Fulton R."/>
            <person name="Fronick C."/>
            <person name="O'Laughlin M."/>
            <person name="Miner T."/>
            <person name="Herter B."/>
            <person name="Rosa B.A."/>
            <person name="Cordes M."/>
            <person name="Tomlinson C."/>
            <person name="Wollam A."/>
            <person name="Palsikar V.B."/>
            <person name="Mardis E.R."/>
            <person name="Wilson R.K."/>
        </authorList>
    </citation>
    <scope>NUCLEOTIDE SEQUENCE [LARGE SCALE GENOMIC DNA]</scope>
    <source>
        <strain evidence="2">GED7749B</strain>
    </source>
</reference>
<dbReference type="EMBL" id="LRPN01000136">
    <property type="protein sequence ID" value="KWZ78744.1"/>
    <property type="molecule type" value="Genomic_DNA"/>
</dbReference>
<comment type="caution">
    <text evidence="1">The sequence shown here is derived from an EMBL/GenBank/DDBJ whole genome shotgun (WGS) entry which is preliminary data.</text>
</comment>
<evidence type="ECO:0000313" key="2">
    <source>
        <dbReference type="Proteomes" id="UP000070376"/>
    </source>
</evidence>
<gene>
    <name evidence="1" type="ORF">HMPREF3213_02879</name>
</gene>
<sequence length="103" mass="11609">FVLLTASKGHFRPGCNVFCPFDSFKKTFRTQTRLLLVLLHHAKEQFDLTVRLVSLFLPGPLIRILAEEIKKADLSFRSSLVNAMKIHFLANATKTAIAKPESP</sequence>
<feature type="non-terminal residue" evidence="1">
    <location>
        <position position="1"/>
    </location>
</feature>
<dbReference type="PATRIC" id="fig|1398.22.peg.2885"/>
<dbReference type="AlphaFoldDB" id="A0A133KH19"/>
<name>A0A133KH19_HEYCO</name>
<dbReference type="RefSeq" id="WP_230951755.1">
    <property type="nucleotide sequence ID" value="NZ_KQ955897.1"/>
</dbReference>
<protein>
    <submittedName>
        <fullName evidence="1">Uncharacterized protein</fullName>
    </submittedName>
</protein>
<evidence type="ECO:0000313" key="1">
    <source>
        <dbReference type="EMBL" id="KWZ78744.1"/>
    </source>
</evidence>
<accession>A0A133KH19</accession>